<dbReference type="Pfam" id="PF08876">
    <property type="entry name" value="DUF1836"/>
    <property type="match status" value="1"/>
</dbReference>
<dbReference type="PANTHER" id="PTHR40056">
    <property type="entry name" value="HYPOTHETICAL CYTOSOLIC PROTEIN"/>
    <property type="match status" value="1"/>
</dbReference>
<accession>A0ABQ4N0R4</accession>
<organism evidence="1 2">
    <name type="scientific">Paenibacillus cisolokensis</name>
    <dbReference type="NCBI Taxonomy" id="1658519"/>
    <lineage>
        <taxon>Bacteria</taxon>
        <taxon>Bacillati</taxon>
        <taxon>Bacillota</taxon>
        <taxon>Bacilli</taxon>
        <taxon>Bacillales</taxon>
        <taxon>Paenibacillaceae</taxon>
        <taxon>Paenibacillus</taxon>
    </lineage>
</organism>
<reference evidence="1 2" key="1">
    <citation type="submission" date="2021-04" db="EMBL/GenBank/DDBJ databases">
        <title>Draft genome sequence of Paenibacillus cisolokensis, LC2-13A.</title>
        <authorList>
            <person name="Uke A."/>
            <person name="Chhe C."/>
            <person name="Baramee S."/>
            <person name="Kosugi A."/>
        </authorList>
    </citation>
    <scope>NUCLEOTIDE SEQUENCE [LARGE SCALE GENOMIC DNA]</scope>
    <source>
        <strain evidence="1 2">LC2-13A</strain>
    </source>
</reference>
<proteinExistence type="predicted"/>
<gene>
    <name evidence="1" type="ORF">PACILC2_01590</name>
</gene>
<dbReference type="RefSeq" id="WP_062496162.1">
    <property type="nucleotide sequence ID" value="NZ_BOVJ01000005.1"/>
</dbReference>
<dbReference type="Proteomes" id="UP000680304">
    <property type="component" value="Unassembled WGS sequence"/>
</dbReference>
<protein>
    <recommendedName>
        <fullName evidence="3">DUF1836 domain-containing protein</fullName>
    </recommendedName>
</protein>
<name>A0ABQ4N0R4_9BACL</name>
<dbReference type="EMBL" id="BOVJ01000005">
    <property type="protein sequence ID" value="GIQ61591.1"/>
    <property type="molecule type" value="Genomic_DNA"/>
</dbReference>
<dbReference type="PANTHER" id="PTHR40056:SF1">
    <property type="entry name" value="DUF1836 DOMAIN-CONTAINING PROTEIN"/>
    <property type="match status" value="1"/>
</dbReference>
<keyword evidence="2" id="KW-1185">Reference proteome</keyword>
<dbReference type="InterPro" id="IPR014975">
    <property type="entry name" value="DUF1836"/>
</dbReference>
<evidence type="ECO:0008006" key="3">
    <source>
        <dbReference type="Google" id="ProtNLM"/>
    </source>
</evidence>
<comment type="caution">
    <text evidence="1">The sequence shown here is derived from an EMBL/GenBank/DDBJ whole genome shotgun (WGS) entry which is preliminary data.</text>
</comment>
<sequence>MESFTLTRHEMACLLLALDGYSGQTPLQVLQEAWNKKHRRDLRNGNPLPAFLSTALPPIFEKLIKGGRVRGFSLQEIAALGGQIEYAHLSPSSMQNWVKRDFKEYFGSPKAGKKYSLNQAALLFIIDDLKSNLDFDSIRKLFAALFRKPEDEQDDLLGPLELYEAYSSLFEEWIAIKAKTNGFITLSAGRESARTKPAADMVRLADRLIDRMSRLSGTEREVVRNSLLVAAISVLTCYLHATAKQYLNATLFLTP</sequence>
<evidence type="ECO:0000313" key="2">
    <source>
        <dbReference type="Proteomes" id="UP000680304"/>
    </source>
</evidence>
<evidence type="ECO:0000313" key="1">
    <source>
        <dbReference type="EMBL" id="GIQ61591.1"/>
    </source>
</evidence>